<dbReference type="GO" id="GO:0003677">
    <property type="term" value="F:DNA binding"/>
    <property type="evidence" value="ECO:0007669"/>
    <property type="project" value="TreeGrafter"/>
</dbReference>
<feature type="binding site" evidence="4">
    <location>
        <begin position="68"/>
        <end position="70"/>
    </location>
    <ligand>
        <name>FAD</name>
        <dbReference type="ChEBI" id="CHEBI:57692"/>
    </ligand>
</feature>
<evidence type="ECO:0000313" key="8">
    <source>
        <dbReference type="Proteomes" id="UP000475666"/>
    </source>
</evidence>
<dbReference type="InterPro" id="IPR002081">
    <property type="entry name" value="Cryptochrome/DNA_photolyase_1"/>
</dbReference>
<sequence>TGAAAEADAAAWRDGRTGYPVVDAAMRQLRHEGWMHNRGRLLVASFLTKTLYVDWRVGARHFLGLLADGDVANNQLNWQWAAGTGTDTRPHRVLNPTTQARRFDPDGAYVRRWVPELAGLAGRSVHEPWRLPAAERAAYDAYPDPIVDLSEGLDRFKRARGRD</sequence>
<gene>
    <name evidence="7" type="ORF">G3I66_37005</name>
</gene>
<dbReference type="PROSITE" id="PS00691">
    <property type="entry name" value="DNA_PHOTOLYASES_1_2"/>
    <property type="match status" value="1"/>
</dbReference>
<dbReference type="RefSeq" id="WP_203697681.1">
    <property type="nucleotide sequence ID" value="NZ_JAAGMQ010001093.1"/>
</dbReference>
<dbReference type="GO" id="GO:0003904">
    <property type="term" value="F:deoxyribodipyrimidine photo-lyase activity"/>
    <property type="evidence" value="ECO:0007669"/>
    <property type="project" value="TreeGrafter"/>
</dbReference>
<dbReference type="GO" id="GO:0006139">
    <property type="term" value="P:nucleobase-containing compound metabolic process"/>
    <property type="evidence" value="ECO:0007669"/>
    <property type="project" value="UniProtKB-ARBA"/>
</dbReference>
<dbReference type="InterPro" id="IPR018394">
    <property type="entry name" value="DNA_photolyase_1_CS_C"/>
</dbReference>
<evidence type="ECO:0000313" key="7">
    <source>
        <dbReference type="EMBL" id="NEC38729.1"/>
    </source>
</evidence>
<accession>A0A6G3TPQ7</accession>
<keyword evidence="1 4" id="KW-0285">Flavoprotein</keyword>
<organism evidence="7 8">
    <name type="scientific">Streptomyces rubrogriseus</name>
    <dbReference type="NCBI Taxonomy" id="194673"/>
    <lineage>
        <taxon>Bacteria</taxon>
        <taxon>Bacillati</taxon>
        <taxon>Actinomycetota</taxon>
        <taxon>Actinomycetes</taxon>
        <taxon>Kitasatosporales</taxon>
        <taxon>Streptomycetaceae</taxon>
        <taxon>Streptomyces</taxon>
        <taxon>Streptomyces violaceoruber group</taxon>
    </lineage>
</organism>
<keyword evidence="2 4" id="KW-0274">FAD</keyword>
<comment type="caution">
    <text evidence="7">The sequence shown here is derived from an EMBL/GenBank/DDBJ whole genome shotgun (WGS) entry which is preliminary data.</text>
</comment>
<proteinExistence type="inferred from homology"/>
<evidence type="ECO:0000256" key="3">
    <source>
        <dbReference type="ARBA" id="ARBA00022991"/>
    </source>
</evidence>
<keyword evidence="3 5" id="KW-0157">Chromophore</keyword>
<evidence type="ECO:0000256" key="5">
    <source>
        <dbReference type="RuleBase" id="RU004182"/>
    </source>
</evidence>
<dbReference type="GO" id="GO:0009416">
    <property type="term" value="P:response to light stimulus"/>
    <property type="evidence" value="ECO:0007669"/>
    <property type="project" value="TreeGrafter"/>
</dbReference>
<dbReference type="EMBL" id="JAAGMQ010001093">
    <property type="protein sequence ID" value="NEC38729.1"/>
    <property type="molecule type" value="Genomic_DNA"/>
</dbReference>
<dbReference type="InterPro" id="IPR005101">
    <property type="entry name" value="Cryptochr/Photolyase_FAD-bd"/>
</dbReference>
<dbReference type="GO" id="GO:0006950">
    <property type="term" value="P:response to stress"/>
    <property type="evidence" value="ECO:0007669"/>
    <property type="project" value="UniProtKB-ARBA"/>
</dbReference>
<dbReference type="PANTHER" id="PTHR11455">
    <property type="entry name" value="CRYPTOCHROME"/>
    <property type="match status" value="1"/>
</dbReference>
<comment type="similarity">
    <text evidence="5">Belongs to the DNA photolyase family.</text>
</comment>
<reference evidence="7 8" key="1">
    <citation type="submission" date="2020-01" db="EMBL/GenBank/DDBJ databases">
        <title>Insect and environment-associated Actinomycetes.</title>
        <authorList>
            <person name="Currrie C."/>
            <person name="Chevrette M."/>
            <person name="Carlson C."/>
            <person name="Stubbendieck R."/>
            <person name="Wendt-Pienkowski E."/>
        </authorList>
    </citation>
    <scope>NUCLEOTIDE SEQUENCE [LARGE SCALE GENOMIC DNA]</scope>
    <source>
        <strain evidence="7 8">SID7739</strain>
    </source>
</reference>
<dbReference type="PROSITE" id="PS00394">
    <property type="entry name" value="DNA_PHOTOLYASES_1_1"/>
    <property type="match status" value="1"/>
</dbReference>
<comment type="cofactor">
    <cofactor evidence="4">
        <name>FAD</name>
        <dbReference type="ChEBI" id="CHEBI:57692"/>
    </cofactor>
    <text evidence="4">Binds 1 FAD per subunit.</text>
</comment>
<name>A0A6G3TPQ7_9ACTN</name>
<feature type="non-terminal residue" evidence="7">
    <location>
        <position position="1"/>
    </location>
</feature>
<dbReference type="Pfam" id="PF03441">
    <property type="entry name" value="FAD_binding_7"/>
    <property type="match status" value="1"/>
</dbReference>
<dbReference type="InterPro" id="IPR036134">
    <property type="entry name" value="Crypto/Photolyase_FAD-like_sf"/>
</dbReference>
<evidence type="ECO:0000259" key="6">
    <source>
        <dbReference type="Pfam" id="PF03441"/>
    </source>
</evidence>
<dbReference type="PANTHER" id="PTHR11455:SF9">
    <property type="entry name" value="CRYPTOCHROME CIRCADIAN CLOCK 5 ISOFORM X1"/>
    <property type="match status" value="1"/>
</dbReference>
<keyword evidence="7" id="KW-0456">Lyase</keyword>
<evidence type="ECO:0000256" key="1">
    <source>
        <dbReference type="ARBA" id="ARBA00022630"/>
    </source>
</evidence>
<dbReference type="SUPFAM" id="SSF48173">
    <property type="entry name" value="Cryptochrome/photolyase FAD-binding domain"/>
    <property type="match status" value="1"/>
</dbReference>
<evidence type="ECO:0000256" key="4">
    <source>
        <dbReference type="PIRSR" id="PIRSR602081-1"/>
    </source>
</evidence>
<protein>
    <submittedName>
        <fullName evidence="7">Deoxyribodipyrimidine photo-lyase</fullName>
    </submittedName>
</protein>
<dbReference type="Proteomes" id="UP000475666">
    <property type="component" value="Unassembled WGS sequence"/>
</dbReference>
<dbReference type="PRINTS" id="PR00147">
    <property type="entry name" value="DNAPHOTLYASE"/>
</dbReference>
<feature type="domain" description="Cryptochrome/DNA photolyase FAD-binding" evidence="6">
    <location>
        <begin position="7"/>
        <end position="158"/>
    </location>
</feature>
<evidence type="ECO:0000256" key="2">
    <source>
        <dbReference type="ARBA" id="ARBA00022827"/>
    </source>
</evidence>
<dbReference type="Gene3D" id="1.10.579.10">
    <property type="entry name" value="DNA Cyclobutane Dipyrimidine Photolyase, subunit A, domain 3"/>
    <property type="match status" value="1"/>
</dbReference>
<dbReference type="AlphaFoldDB" id="A0A6G3TPQ7"/>
<dbReference type="GO" id="GO:0071949">
    <property type="term" value="F:FAD binding"/>
    <property type="evidence" value="ECO:0007669"/>
    <property type="project" value="TreeGrafter"/>
</dbReference>